<gene>
    <name evidence="3" type="ORF">GCM10011609_76640</name>
</gene>
<dbReference type="EMBL" id="BMNC01000019">
    <property type="protein sequence ID" value="GGN23679.1"/>
    <property type="molecule type" value="Genomic_DNA"/>
</dbReference>
<evidence type="ECO:0000313" key="3">
    <source>
        <dbReference type="EMBL" id="GGN23679.1"/>
    </source>
</evidence>
<dbReference type="PROSITE" id="PS51898">
    <property type="entry name" value="TYR_RECOMBINASE"/>
    <property type="match status" value="1"/>
</dbReference>
<keyword evidence="4" id="KW-1185">Reference proteome</keyword>
<accession>A0ABQ2IRZ5</accession>
<evidence type="ECO:0000313" key="4">
    <source>
        <dbReference type="Proteomes" id="UP000597656"/>
    </source>
</evidence>
<dbReference type="Pfam" id="PF00589">
    <property type="entry name" value="Phage_integrase"/>
    <property type="match status" value="1"/>
</dbReference>
<keyword evidence="1" id="KW-0233">DNA recombination</keyword>
<sequence length="778" mass="88065">MVWPQTRLRRDALAQLAYDLPVGDQHPDKRQSRRNGATRLLTWLESCPGGTWQERWEASGAESLGKGWREAGVDALVAAGGTSPFNARRHFTLGMSCLISLRVLRPGYDWMITNHFSDTYRHVQALTDPEFFAEIDAAAERVGVRERVRVDALNHLTRVVMHTGRGPRELTPDDLHECHAALKSSGRNGDSVGLAWAMLRSHNVFPPGTPTMRAARQRGQLSVEELVDRHGLSSEPVRALLIRYLHERAAGMDHVSLRGLVGLIAGAFWKDVEEHHPDLDTINLPPDVAVAWKERVGFQRRPWSKGQPRADRYSVFFAVRALYLDIAHWAVEDPTWAPWVFRCPIRDEDVRGSMKHQRQRRARMHQRTRTLAPLLPDLVTSVEQHLERLEKLLATASASAVGDVISVGGTEFRRVQVAADARTGNQRGACRVRVERCDTGEHLDVERAEDEAFWTWAVVETLRHTGIRHEEMLELTHLALTTHTLPDTGEVVPLFQIAPSKLDQERVLLVAPELAHVLARVVHRVRAGNEHVPLVARYDPYERLTSAPLPHLFQRRHGAENRVMSAATTHRLLKLAVQRAELVGPDGNLLRYTPHDFRRIFATEAVFTGLPVHIAAKLLGHNDLNTTQTYVAVYNDDVLRHHRAFITRRRALRPGSEYRDPTRDEWSEFEQHFTKRKVELGTCARPYGSPCRHEHACIRCPVLRPDPAQEPRLLTIVVNLNDRLREAAERGLLGEVEGLQVSLDAANQKLAQMRKLRTQTTLLAFGPSRYTAGHRTDS</sequence>
<dbReference type="Proteomes" id="UP000597656">
    <property type="component" value="Unassembled WGS sequence"/>
</dbReference>
<proteinExistence type="predicted"/>
<dbReference type="InterPro" id="IPR013762">
    <property type="entry name" value="Integrase-like_cat_sf"/>
</dbReference>
<reference evidence="4" key="1">
    <citation type="journal article" date="2019" name="Int. J. Syst. Evol. Microbiol.">
        <title>The Global Catalogue of Microorganisms (GCM) 10K type strain sequencing project: providing services to taxonomists for standard genome sequencing and annotation.</title>
        <authorList>
            <consortium name="The Broad Institute Genomics Platform"/>
            <consortium name="The Broad Institute Genome Sequencing Center for Infectious Disease"/>
            <person name="Wu L."/>
            <person name="Ma J."/>
        </authorList>
    </citation>
    <scope>NUCLEOTIDE SEQUENCE [LARGE SCALE GENOMIC DNA]</scope>
    <source>
        <strain evidence="4">CGMCC 4.7319</strain>
    </source>
</reference>
<dbReference type="SUPFAM" id="SSF56349">
    <property type="entry name" value="DNA breaking-rejoining enzymes"/>
    <property type="match status" value="1"/>
</dbReference>
<evidence type="ECO:0000256" key="1">
    <source>
        <dbReference type="ARBA" id="ARBA00023172"/>
    </source>
</evidence>
<comment type="caution">
    <text evidence="3">The sequence shown here is derived from an EMBL/GenBank/DDBJ whole genome shotgun (WGS) entry which is preliminary data.</text>
</comment>
<name>A0ABQ2IRZ5_9PSEU</name>
<dbReference type="Gene3D" id="1.10.443.10">
    <property type="entry name" value="Intergrase catalytic core"/>
    <property type="match status" value="1"/>
</dbReference>
<dbReference type="InterPro" id="IPR002104">
    <property type="entry name" value="Integrase_catalytic"/>
</dbReference>
<feature type="domain" description="Tyr recombinase" evidence="2">
    <location>
        <begin position="433"/>
        <end position="643"/>
    </location>
</feature>
<dbReference type="CDD" id="cd00397">
    <property type="entry name" value="DNA_BRE_C"/>
    <property type="match status" value="1"/>
</dbReference>
<organism evidence="3 4">
    <name type="scientific">Lentzea pudingi</name>
    <dbReference type="NCBI Taxonomy" id="1789439"/>
    <lineage>
        <taxon>Bacteria</taxon>
        <taxon>Bacillati</taxon>
        <taxon>Actinomycetota</taxon>
        <taxon>Actinomycetes</taxon>
        <taxon>Pseudonocardiales</taxon>
        <taxon>Pseudonocardiaceae</taxon>
        <taxon>Lentzea</taxon>
    </lineage>
</organism>
<protein>
    <submittedName>
        <fullName evidence="3">Integrase</fullName>
    </submittedName>
</protein>
<dbReference type="InterPro" id="IPR011010">
    <property type="entry name" value="DNA_brk_join_enz"/>
</dbReference>
<evidence type="ECO:0000259" key="2">
    <source>
        <dbReference type="PROSITE" id="PS51898"/>
    </source>
</evidence>